<dbReference type="GO" id="GO:0042802">
    <property type="term" value="F:identical protein binding"/>
    <property type="evidence" value="ECO:0007669"/>
    <property type="project" value="InterPro"/>
</dbReference>
<comment type="caution">
    <text evidence="1">The sequence shown here is derived from an EMBL/GenBank/DDBJ whole genome shotgun (WGS) entry which is preliminary data.</text>
</comment>
<protein>
    <submittedName>
        <fullName evidence="1">Tetratricopeptide repeat protein</fullName>
    </submittedName>
</protein>
<evidence type="ECO:0000313" key="2">
    <source>
        <dbReference type="Proteomes" id="UP000586918"/>
    </source>
</evidence>
<dbReference type="Pfam" id="PF07721">
    <property type="entry name" value="TPR_4"/>
    <property type="match status" value="2"/>
</dbReference>
<proteinExistence type="predicted"/>
<dbReference type="Proteomes" id="UP000586918">
    <property type="component" value="Unassembled WGS sequence"/>
</dbReference>
<dbReference type="EMBL" id="JAAXKZ010000129">
    <property type="protein sequence ID" value="NMH94756.1"/>
    <property type="molecule type" value="Genomic_DNA"/>
</dbReference>
<evidence type="ECO:0000313" key="1">
    <source>
        <dbReference type="EMBL" id="NMH94756.1"/>
    </source>
</evidence>
<name>A0A848DQP3_9PSEU</name>
<accession>A0A848DQP3</accession>
<organism evidence="1 2">
    <name type="scientific">Pseudonocardia bannensis</name>
    <dbReference type="NCBI Taxonomy" id="630973"/>
    <lineage>
        <taxon>Bacteria</taxon>
        <taxon>Bacillati</taxon>
        <taxon>Actinomycetota</taxon>
        <taxon>Actinomycetes</taxon>
        <taxon>Pseudonocardiales</taxon>
        <taxon>Pseudonocardiaceae</taxon>
        <taxon>Pseudonocardia</taxon>
    </lineage>
</organism>
<keyword evidence="2" id="KW-1185">Reference proteome</keyword>
<gene>
    <name evidence="1" type="ORF">HF519_24910</name>
</gene>
<dbReference type="InterPro" id="IPR011990">
    <property type="entry name" value="TPR-like_helical_dom_sf"/>
</dbReference>
<reference evidence="1 2" key="1">
    <citation type="submission" date="2020-04" db="EMBL/GenBank/DDBJ databases">
        <authorList>
            <person name="Klaysubun C."/>
            <person name="Duangmal K."/>
            <person name="Lipun K."/>
        </authorList>
    </citation>
    <scope>NUCLEOTIDE SEQUENCE [LARGE SCALE GENOMIC DNA]</scope>
    <source>
        <strain evidence="1 2">DSM 45300</strain>
    </source>
</reference>
<dbReference type="Gene3D" id="1.25.40.10">
    <property type="entry name" value="Tetratricopeptide repeat domain"/>
    <property type="match status" value="2"/>
</dbReference>
<dbReference type="AlphaFoldDB" id="A0A848DQP3"/>
<dbReference type="RefSeq" id="WP_169415433.1">
    <property type="nucleotide sequence ID" value="NZ_JAAXKZ010000129.1"/>
</dbReference>
<sequence length="276" mass="29343">MTEPLSQQGRELLDRDRALEAVEILRHAVATGEPSAPGLLARAYLDSGSWHAAAEWLGQLVERGHTEFAGRLGVALAELGDAARAEDALRLAIDHGELAAANDLAILLRAQGRPGEAVQVLIWAAEAGDELAPDNLVAFHLEAGDLPTAVEVAERYADDARPDTVVALADARAAAGRDDDAEELYRRAGALGALRAHTAYGGFLLDVRGDVAGAEREFREARRHREPGSAYALGRFLADEGRRDEAREHLVAGTNAGDRNAAEALAELDGVDPTDD</sequence>
<dbReference type="InterPro" id="IPR011717">
    <property type="entry name" value="TPR-4"/>
</dbReference>
<dbReference type="SUPFAM" id="SSF81901">
    <property type="entry name" value="HCP-like"/>
    <property type="match status" value="1"/>
</dbReference>